<dbReference type="AlphaFoldDB" id="A0AAD6C879"/>
<dbReference type="RefSeq" id="XP_056767548.1">
    <property type="nucleotide sequence ID" value="XM_056908930.1"/>
</dbReference>
<feature type="domain" description="Xylanolytic transcriptional activator regulatory" evidence="2">
    <location>
        <begin position="338"/>
        <end position="411"/>
    </location>
</feature>
<evidence type="ECO:0000313" key="3">
    <source>
        <dbReference type="EMBL" id="KAJ5454592.1"/>
    </source>
</evidence>
<dbReference type="Proteomes" id="UP001213681">
    <property type="component" value="Unassembled WGS sequence"/>
</dbReference>
<dbReference type="GO" id="GO:0003700">
    <property type="term" value="F:DNA-binding transcription factor activity"/>
    <property type="evidence" value="ECO:0007669"/>
    <property type="project" value="InterPro"/>
</dbReference>
<gene>
    <name evidence="3" type="ORF">N7458_005548</name>
</gene>
<protein>
    <recommendedName>
        <fullName evidence="2">Xylanolytic transcriptional activator regulatory domain-containing protein</fullName>
    </recommendedName>
</protein>
<dbReference type="PANTHER" id="PTHR46910">
    <property type="entry name" value="TRANSCRIPTION FACTOR PDR1"/>
    <property type="match status" value="1"/>
</dbReference>
<dbReference type="GO" id="GO:0003677">
    <property type="term" value="F:DNA binding"/>
    <property type="evidence" value="ECO:0007669"/>
    <property type="project" value="InterPro"/>
</dbReference>
<evidence type="ECO:0000313" key="4">
    <source>
        <dbReference type="Proteomes" id="UP001213681"/>
    </source>
</evidence>
<organism evidence="3 4">
    <name type="scientific">Penicillium daleae</name>
    <dbReference type="NCBI Taxonomy" id="63821"/>
    <lineage>
        <taxon>Eukaryota</taxon>
        <taxon>Fungi</taxon>
        <taxon>Dikarya</taxon>
        <taxon>Ascomycota</taxon>
        <taxon>Pezizomycotina</taxon>
        <taxon>Eurotiomycetes</taxon>
        <taxon>Eurotiomycetidae</taxon>
        <taxon>Eurotiales</taxon>
        <taxon>Aspergillaceae</taxon>
        <taxon>Penicillium</taxon>
    </lineage>
</organism>
<proteinExistence type="predicted"/>
<dbReference type="InterPro" id="IPR007219">
    <property type="entry name" value="XnlR_reg_dom"/>
</dbReference>
<evidence type="ECO:0000256" key="1">
    <source>
        <dbReference type="ARBA" id="ARBA00023242"/>
    </source>
</evidence>
<dbReference type="GO" id="GO:0006351">
    <property type="term" value="P:DNA-templated transcription"/>
    <property type="evidence" value="ECO:0007669"/>
    <property type="project" value="InterPro"/>
</dbReference>
<dbReference type="PANTHER" id="PTHR46910:SF1">
    <property type="entry name" value="MISCELLANEOUS ZN(II)2CYS6 TRANSCRIPTION FACTOR (EUROFUNG)-RELATED"/>
    <property type="match status" value="1"/>
</dbReference>
<dbReference type="SMART" id="SM00906">
    <property type="entry name" value="Fungal_trans"/>
    <property type="match status" value="1"/>
</dbReference>
<accession>A0AAD6C879</accession>
<dbReference type="Pfam" id="PF04082">
    <property type="entry name" value="Fungal_trans"/>
    <property type="match status" value="1"/>
</dbReference>
<dbReference type="GO" id="GO:0008270">
    <property type="term" value="F:zinc ion binding"/>
    <property type="evidence" value="ECO:0007669"/>
    <property type="project" value="InterPro"/>
</dbReference>
<reference evidence="3" key="2">
    <citation type="journal article" date="2023" name="IMA Fungus">
        <title>Comparative genomic study of the Penicillium genus elucidates a diverse pangenome and 15 lateral gene transfer events.</title>
        <authorList>
            <person name="Petersen C."/>
            <person name="Sorensen T."/>
            <person name="Nielsen M.R."/>
            <person name="Sondergaard T.E."/>
            <person name="Sorensen J.L."/>
            <person name="Fitzpatrick D.A."/>
            <person name="Frisvad J.C."/>
            <person name="Nielsen K.L."/>
        </authorList>
    </citation>
    <scope>NUCLEOTIDE SEQUENCE</scope>
    <source>
        <strain evidence="3">IBT 16125</strain>
    </source>
</reference>
<dbReference type="CDD" id="cd12148">
    <property type="entry name" value="fungal_TF_MHR"/>
    <property type="match status" value="1"/>
</dbReference>
<sequence>MQTCMKDHQANSLKFPIRSNFRPKMEIFLTQHRLSQPETKMFDVIEDLVVQIAPMQEPTVDVIALSGRLDLRNRLCERLLRLEKAVSAPYTCLLQERKLDHVVPAKEASKSPLSSCPVVTPDESTHHAEQARVIIQSELDGNERMNRERQAILKSALEFVNSMARGANSGPDEAPTFDVPHGECADIPESIEPSPELLYMLLRGNCISPIVRTFTHRKAESTTTGEMPHNIHWPDHISNKALRKMVSSFLGGKLTGQKFYQYCICIYVRPIFNTYDMPRLYNDSVMNEQFLKSKRSYAASALRAIQSLNFLNIPSLSFVQSLISATFLMQYLGNMSQAWVLNSYAARLIAGLNYHDTKTRNCDQDLEEEINNSVYWCFYLDRTLSSLLRRPPSLPELQGSASDLICWNNSLPHMPLIRILVDLAEIQGDLSSSCKAPDNRQILDNHSKLQERMNAIYSTLQSSRNSAPELFSCDWVATEFSYYAILVDILRSRLKYAFSPLTHRECVSYSRKALKALQYLQKHLTKNPGFIDPYPTFLTCPFFVLFCNIIGELDMDDYRLIQDITQNLSQSTSSPYIVRLLNLLGTLQNLCEPLIQTKMHLGPQAKVAPWYPATSDEQQATMAVSEESLALAASYAGSEFQSYSQNEQPNATAGVQPLADELMWHLFNSQPSLQWCESDVITLDPPVNY</sequence>
<keyword evidence="1" id="KW-0539">Nucleus</keyword>
<evidence type="ECO:0000259" key="2">
    <source>
        <dbReference type="SMART" id="SM00906"/>
    </source>
</evidence>
<dbReference type="GeneID" id="81599173"/>
<name>A0AAD6C879_9EURO</name>
<dbReference type="EMBL" id="JAPVEA010000005">
    <property type="protein sequence ID" value="KAJ5454592.1"/>
    <property type="molecule type" value="Genomic_DNA"/>
</dbReference>
<comment type="caution">
    <text evidence="3">The sequence shown here is derived from an EMBL/GenBank/DDBJ whole genome shotgun (WGS) entry which is preliminary data.</text>
</comment>
<reference evidence="3" key="1">
    <citation type="submission" date="2022-12" db="EMBL/GenBank/DDBJ databases">
        <authorList>
            <person name="Petersen C."/>
        </authorList>
    </citation>
    <scope>NUCLEOTIDE SEQUENCE</scope>
    <source>
        <strain evidence="3">IBT 16125</strain>
    </source>
</reference>
<keyword evidence="4" id="KW-1185">Reference proteome</keyword>
<dbReference type="InterPro" id="IPR050987">
    <property type="entry name" value="AtrR-like"/>
</dbReference>